<dbReference type="PATRIC" id="fig|1299321.3.peg.2185"/>
<proteinExistence type="predicted"/>
<dbReference type="Proteomes" id="UP000023351">
    <property type="component" value="Unassembled WGS sequence"/>
</dbReference>
<dbReference type="AlphaFoldDB" id="X8DNC8"/>
<name>X8DNC8_9MYCO</name>
<evidence type="ECO:0000313" key="2">
    <source>
        <dbReference type="Proteomes" id="UP000023351"/>
    </source>
</evidence>
<sequence>MKNFAAQVVELAFVRDRIERGSRDPRDIAMQTEEAYAVMAARTAAPVLQALAGYRASLSG</sequence>
<gene>
    <name evidence="1" type="ORF">I540_2259</name>
</gene>
<comment type="caution">
    <text evidence="1">The sequence shown here is derived from an EMBL/GenBank/DDBJ whole genome shotgun (WGS) entry which is preliminary data.</text>
</comment>
<evidence type="ECO:0000313" key="1">
    <source>
        <dbReference type="EMBL" id="EUA69904.1"/>
    </source>
</evidence>
<accession>X8DNC8</accession>
<organism evidence="1 2">
    <name type="scientific">Mycobacteroides abscessus subsp. bolletii 1513</name>
    <dbReference type="NCBI Taxonomy" id="1299321"/>
    <lineage>
        <taxon>Bacteria</taxon>
        <taxon>Bacillati</taxon>
        <taxon>Actinomycetota</taxon>
        <taxon>Actinomycetes</taxon>
        <taxon>Mycobacteriales</taxon>
        <taxon>Mycobacteriaceae</taxon>
        <taxon>Mycobacteroides</taxon>
        <taxon>Mycobacteroides abscessus</taxon>
    </lineage>
</organism>
<dbReference type="EMBL" id="JAOJ01000002">
    <property type="protein sequence ID" value="EUA69904.1"/>
    <property type="molecule type" value="Genomic_DNA"/>
</dbReference>
<protein>
    <submittedName>
        <fullName evidence="1">Uncharacterized protein</fullName>
    </submittedName>
</protein>
<reference evidence="1 2" key="1">
    <citation type="submission" date="2013-12" db="EMBL/GenBank/DDBJ databases">
        <authorList>
            <person name="Zelazny A."/>
            <person name="Olivier K."/>
            <person name="Holland S."/>
            <person name="Lenaerts A."/>
            <person name="Ordway D."/>
            <person name="DeGroote M.A."/>
            <person name="Parker T."/>
            <person name="Sizemore C."/>
            <person name="Tallon L.J."/>
            <person name="Sadzewicz L.K."/>
            <person name="Sengamalay N."/>
            <person name="Fraser C.M."/>
            <person name="Hine E."/>
            <person name="Shefchek K.A."/>
            <person name="Das S.P."/>
            <person name="Tettelin H."/>
        </authorList>
    </citation>
    <scope>NUCLEOTIDE SEQUENCE [LARGE SCALE GENOMIC DNA]</scope>
    <source>
        <strain evidence="1 2">1513</strain>
    </source>
</reference>